<evidence type="ECO:0000313" key="21">
    <source>
        <dbReference type="Proteomes" id="UP001165568"/>
    </source>
</evidence>
<accession>A0AA42C2I7</accession>
<comment type="subunit">
    <text evidence="4">Heterodimer of an alpha and a beta chain.</text>
</comment>
<dbReference type="Gene3D" id="3.40.50.1220">
    <property type="entry name" value="TPP-binding domain"/>
    <property type="match status" value="1"/>
</dbReference>
<dbReference type="EMBL" id="JAMPJT010000001">
    <property type="protein sequence ID" value="MCV9877430.1"/>
    <property type="molecule type" value="Genomic_DNA"/>
</dbReference>
<dbReference type="NCBIfam" id="NF006974">
    <property type="entry name" value="PRK09444.1"/>
    <property type="match status" value="1"/>
</dbReference>
<keyword evidence="10 16" id="KW-0521">NADP</keyword>
<evidence type="ECO:0000256" key="9">
    <source>
        <dbReference type="ARBA" id="ARBA00022692"/>
    </source>
</evidence>
<dbReference type="Proteomes" id="UP001165569">
    <property type="component" value="Unassembled WGS sequence"/>
</dbReference>
<feature type="transmembrane region" description="Helical" evidence="17">
    <location>
        <begin position="33"/>
        <end position="51"/>
    </location>
</feature>
<name>A0AA42C2I7_9GAMM</name>
<evidence type="ECO:0000256" key="17">
    <source>
        <dbReference type="SAM" id="Phobius"/>
    </source>
</evidence>
<comment type="similarity">
    <text evidence="3 16">Belongs to the PNT beta subunit family.</text>
</comment>
<feature type="transmembrane region" description="Helical" evidence="17">
    <location>
        <begin position="87"/>
        <end position="106"/>
    </location>
</feature>
<dbReference type="GO" id="GO:0050661">
    <property type="term" value="F:NADP binding"/>
    <property type="evidence" value="ECO:0007669"/>
    <property type="project" value="InterPro"/>
</dbReference>
<organism evidence="19 22">
    <name type="scientific">Brenneria izbisi</name>
    <dbReference type="NCBI Taxonomy" id="2939450"/>
    <lineage>
        <taxon>Bacteria</taxon>
        <taxon>Pseudomonadati</taxon>
        <taxon>Pseudomonadota</taxon>
        <taxon>Gammaproteobacteria</taxon>
        <taxon>Enterobacterales</taxon>
        <taxon>Pectobacteriaceae</taxon>
        <taxon>Brenneria</taxon>
    </lineage>
</organism>
<evidence type="ECO:0000256" key="4">
    <source>
        <dbReference type="ARBA" id="ARBA00011870"/>
    </source>
</evidence>
<evidence type="ECO:0000256" key="2">
    <source>
        <dbReference type="ARBA" id="ARBA00004429"/>
    </source>
</evidence>
<evidence type="ECO:0000256" key="14">
    <source>
        <dbReference type="ARBA" id="ARBA00023136"/>
    </source>
</evidence>
<dbReference type="InterPro" id="IPR034300">
    <property type="entry name" value="PNTB-like"/>
</dbReference>
<evidence type="ECO:0000256" key="13">
    <source>
        <dbReference type="ARBA" id="ARBA00023027"/>
    </source>
</evidence>
<keyword evidence="9 17" id="KW-0812">Transmembrane</keyword>
<dbReference type="PANTHER" id="PTHR44758:SF1">
    <property type="entry name" value="NAD(P) TRANSHYDROGENASE SUBUNIT BETA"/>
    <property type="match status" value="1"/>
</dbReference>
<dbReference type="InterPro" id="IPR029035">
    <property type="entry name" value="DHS-like_NAD/FAD-binding_dom"/>
</dbReference>
<proteinExistence type="inferred from homology"/>
<comment type="function">
    <text evidence="1 16">The transhydrogenation between NADH and NADP is coupled to respiration and ATP hydrolysis and functions as a proton pump across the membrane.</text>
</comment>
<evidence type="ECO:0000256" key="15">
    <source>
        <dbReference type="ARBA" id="ARBA00048202"/>
    </source>
</evidence>
<dbReference type="Proteomes" id="UP001165568">
    <property type="component" value="Unassembled WGS sequence"/>
</dbReference>
<evidence type="ECO:0000256" key="1">
    <source>
        <dbReference type="ARBA" id="ARBA00003943"/>
    </source>
</evidence>
<evidence type="ECO:0000256" key="10">
    <source>
        <dbReference type="ARBA" id="ARBA00022857"/>
    </source>
</evidence>
<feature type="transmembrane region" description="Helical" evidence="17">
    <location>
        <begin position="165"/>
        <end position="182"/>
    </location>
</feature>
<dbReference type="Pfam" id="PF02233">
    <property type="entry name" value="PNTB"/>
    <property type="match status" value="1"/>
</dbReference>
<evidence type="ECO:0000256" key="6">
    <source>
        <dbReference type="ARBA" id="ARBA00014581"/>
    </source>
</evidence>
<dbReference type="GO" id="GO:0005886">
    <property type="term" value="C:plasma membrane"/>
    <property type="evidence" value="ECO:0007669"/>
    <property type="project" value="UniProtKB-SubCell"/>
</dbReference>
<evidence type="ECO:0000256" key="5">
    <source>
        <dbReference type="ARBA" id="ARBA00012943"/>
    </source>
</evidence>
<feature type="transmembrane region" description="Helical" evidence="17">
    <location>
        <begin position="240"/>
        <end position="260"/>
    </location>
</feature>
<reference evidence="19" key="1">
    <citation type="submission" date="2022-04" db="EMBL/GenBank/DDBJ databases">
        <title>Brenneria sp. isolated from walnut trees in Serbia.</title>
        <authorList>
            <person name="Gasic K."/>
            <person name="Zlatkovic N."/>
            <person name="Kuzmanovic N."/>
        </authorList>
    </citation>
    <scope>NUCLEOTIDE SEQUENCE</scope>
    <source>
        <strain evidence="20">KBI 423</strain>
        <strain evidence="19">KBI 447</strain>
    </source>
</reference>
<comment type="subcellular location">
    <subcellularLocation>
        <location evidence="2">Cell inner membrane</location>
        <topology evidence="2">Multi-pass membrane protein</topology>
    </subcellularLocation>
</comment>
<evidence type="ECO:0000256" key="16">
    <source>
        <dbReference type="PIRNR" id="PIRNR000204"/>
    </source>
</evidence>
<evidence type="ECO:0000256" key="8">
    <source>
        <dbReference type="ARBA" id="ARBA00022519"/>
    </source>
</evidence>
<evidence type="ECO:0000313" key="19">
    <source>
        <dbReference type="EMBL" id="MCV9877430.1"/>
    </source>
</evidence>
<feature type="transmembrane region" description="Helical" evidence="17">
    <location>
        <begin position="126"/>
        <end position="144"/>
    </location>
</feature>
<keyword evidence="12 17" id="KW-1133">Transmembrane helix</keyword>
<dbReference type="RefSeq" id="WP_264088690.1">
    <property type="nucleotide sequence ID" value="NZ_JAMPJT010000001.1"/>
</dbReference>
<dbReference type="SUPFAM" id="SSF52467">
    <property type="entry name" value="DHS-like NAD/FAD-binding domain"/>
    <property type="match status" value="1"/>
</dbReference>
<evidence type="ECO:0000256" key="3">
    <source>
        <dbReference type="ARBA" id="ARBA00007919"/>
    </source>
</evidence>
<keyword evidence="7 16" id="KW-1003">Cell membrane</keyword>
<feature type="transmembrane region" description="Helical" evidence="17">
    <location>
        <begin position="6"/>
        <end position="24"/>
    </location>
</feature>
<comment type="catalytic activity">
    <reaction evidence="15 16">
        <text>NAD(+) + NADPH + H(+)(in) = NADH + NADP(+) + H(+)(out)</text>
        <dbReference type="Rhea" id="RHEA:47992"/>
        <dbReference type="ChEBI" id="CHEBI:15378"/>
        <dbReference type="ChEBI" id="CHEBI:57540"/>
        <dbReference type="ChEBI" id="CHEBI:57783"/>
        <dbReference type="ChEBI" id="CHEBI:57945"/>
        <dbReference type="ChEBI" id="CHEBI:58349"/>
        <dbReference type="EC" id="7.1.1.1"/>
    </reaction>
</comment>
<evidence type="ECO:0000256" key="11">
    <source>
        <dbReference type="ARBA" id="ARBA00022967"/>
    </source>
</evidence>
<feature type="transmembrane region" description="Helical" evidence="17">
    <location>
        <begin position="214"/>
        <end position="234"/>
    </location>
</feature>
<keyword evidence="21" id="KW-1185">Reference proteome</keyword>
<keyword evidence="14 16" id="KW-0472">Membrane</keyword>
<keyword evidence="13 16" id="KW-0520">NAD</keyword>
<keyword evidence="11 16" id="KW-1278">Translocase</keyword>
<evidence type="ECO:0000259" key="18">
    <source>
        <dbReference type="Pfam" id="PF02233"/>
    </source>
</evidence>
<dbReference type="AlphaFoldDB" id="A0AA42C2I7"/>
<dbReference type="PANTHER" id="PTHR44758">
    <property type="entry name" value="NAD(P) TRANSHYDROGENASE SUBUNIT BETA"/>
    <property type="match status" value="1"/>
</dbReference>
<feature type="transmembrane region" description="Helical" evidence="17">
    <location>
        <begin position="188"/>
        <end position="207"/>
    </location>
</feature>
<sequence>MSGGLVTAAYIVAAILFIFSLAGLSKHETSRQGNVFGITGMAIALLATILGPDAGNVGWIIVAMVIGGSIGVYLARKVEMTEMPELVAILHSFVGLAAVLVGFNSFLDHGEITDPVLVNIHLTEVFLGIFIGAVTFTGSVVAFGKLRGLISSKPLMLPHRHKMNLAALIVSFLLLLAFVNTGSVALQVIALLLMTAIALAFGWHLVASIGGADMPVVVSMLNSYSGWAAAAAGFMLSNDLLIVTGALVGSSGAILSYIMCKAMNRSFISVIAGGFGTDGSSTGESEELGEYREASAEEVAELLRNSSSVIITPGYGMAVAQAQYPVHDITAKLRARGINVRFGIHPVAGRLPGHMNVLLAEAKVPYDIVLEMDEINDDFSDTDTVLVIGANDTVNPAAQEDPHSPIAGMPVLEVWKAQNVIVFKRSMNTGYAGVQNPLFFKENTQMLFGDAKESVEAILKAL</sequence>
<feature type="domain" description="NADP transhydrogenase beta-like" evidence="18">
    <location>
        <begin position="7"/>
        <end position="460"/>
    </location>
</feature>
<gene>
    <name evidence="19" type="primary">pntB</name>
    <name evidence="19" type="ORF">NC803_00995</name>
    <name evidence="20" type="ORF">NC856_01750</name>
</gene>
<dbReference type="EC" id="7.1.1.1" evidence="5 16"/>
<dbReference type="PIRSF" id="PIRSF000204">
    <property type="entry name" value="PNTB"/>
    <property type="match status" value="1"/>
</dbReference>
<protein>
    <recommendedName>
        <fullName evidence="6 16">NAD(P) transhydrogenase subunit beta</fullName>
        <ecNumber evidence="5 16">7.1.1.1</ecNumber>
    </recommendedName>
    <alternativeName>
        <fullName evidence="16">Nicotinamide nucleotide transhydrogenase subunit beta</fullName>
    </alternativeName>
</protein>
<evidence type="ECO:0000256" key="12">
    <source>
        <dbReference type="ARBA" id="ARBA00022989"/>
    </source>
</evidence>
<dbReference type="FunFam" id="3.40.50.1220:FF:000002">
    <property type="entry name" value="NAD(P) transhydrogenase subunit beta"/>
    <property type="match status" value="1"/>
</dbReference>
<dbReference type="EMBL" id="JAMPJU010000001">
    <property type="protein sequence ID" value="MCV9881004.1"/>
    <property type="molecule type" value="Genomic_DNA"/>
</dbReference>
<dbReference type="InterPro" id="IPR012136">
    <property type="entry name" value="NADH_DH_b"/>
</dbReference>
<evidence type="ECO:0000256" key="7">
    <source>
        <dbReference type="ARBA" id="ARBA00022475"/>
    </source>
</evidence>
<dbReference type="GO" id="GO:0008750">
    <property type="term" value="F:proton-translocating NAD(P)+ transhydrogenase activity"/>
    <property type="evidence" value="ECO:0007669"/>
    <property type="project" value="UniProtKB-EC"/>
</dbReference>
<evidence type="ECO:0000313" key="20">
    <source>
        <dbReference type="EMBL" id="MCV9881004.1"/>
    </source>
</evidence>
<keyword evidence="8 16" id="KW-0997">Cell inner membrane</keyword>
<feature type="transmembrane region" description="Helical" evidence="17">
    <location>
        <begin position="57"/>
        <end position="75"/>
    </location>
</feature>
<evidence type="ECO:0000313" key="22">
    <source>
        <dbReference type="Proteomes" id="UP001165569"/>
    </source>
</evidence>
<comment type="caution">
    <text evidence="19">The sequence shown here is derived from an EMBL/GenBank/DDBJ whole genome shotgun (WGS) entry which is preliminary data.</text>
</comment>